<dbReference type="RefSeq" id="WP_203229671.1">
    <property type="nucleotide sequence ID" value="NZ_CBCRXF010000006.1"/>
</dbReference>
<name>A0A3P5XBX8_9BACL</name>
<sequence length="52" mass="5925">MCKACDGTGLLSDDEGWKYHCTLCDSVMLSYTEHDLQEVRVMAVDENNRLLD</sequence>
<organism evidence="1 2">
    <name type="scientific">Filibacter tadaridae</name>
    <dbReference type="NCBI Taxonomy" id="2483811"/>
    <lineage>
        <taxon>Bacteria</taxon>
        <taxon>Bacillati</taxon>
        <taxon>Bacillota</taxon>
        <taxon>Bacilli</taxon>
        <taxon>Bacillales</taxon>
        <taxon>Caryophanaceae</taxon>
        <taxon>Filibacter</taxon>
    </lineage>
</organism>
<protein>
    <submittedName>
        <fullName evidence="1">Uncharacterized protein</fullName>
    </submittedName>
</protein>
<gene>
    <name evidence="1" type="ORF">FILTAD_01388</name>
</gene>
<proteinExistence type="predicted"/>
<reference evidence="1 2" key="1">
    <citation type="submission" date="2018-11" db="EMBL/GenBank/DDBJ databases">
        <authorList>
            <person name="Criscuolo A."/>
        </authorList>
    </citation>
    <scope>NUCLEOTIDE SEQUENCE [LARGE SCALE GENOMIC DNA]</scope>
    <source>
        <strain evidence="1">ATB-66</strain>
    </source>
</reference>
<accession>A0A3P5XBX8</accession>
<evidence type="ECO:0000313" key="2">
    <source>
        <dbReference type="Proteomes" id="UP000270468"/>
    </source>
</evidence>
<evidence type="ECO:0000313" key="1">
    <source>
        <dbReference type="EMBL" id="VDC25969.1"/>
    </source>
</evidence>
<dbReference type="Proteomes" id="UP000270468">
    <property type="component" value="Unassembled WGS sequence"/>
</dbReference>
<dbReference type="EMBL" id="UXAV01000036">
    <property type="protein sequence ID" value="VDC25969.1"/>
    <property type="molecule type" value="Genomic_DNA"/>
</dbReference>
<dbReference type="AlphaFoldDB" id="A0A3P5XBX8"/>
<keyword evidence="2" id="KW-1185">Reference proteome</keyword>